<dbReference type="FunFam" id="2.130.10.10:FF:000464">
    <property type="entry name" value="Ribosome assembly protein 4"/>
    <property type="match status" value="1"/>
</dbReference>
<evidence type="ECO:0000256" key="5">
    <source>
        <dbReference type="PROSITE-ProRule" id="PRU00221"/>
    </source>
</evidence>
<proteinExistence type="predicted"/>
<feature type="domain" description="NLE" evidence="7">
    <location>
        <begin position="49"/>
        <end position="107"/>
    </location>
</feature>
<dbReference type="InterPro" id="IPR015943">
    <property type="entry name" value="WD40/YVTN_repeat-like_dom_sf"/>
</dbReference>
<keyword evidence="9" id="KW-1185">Reference proteome</keyword>
<dbReference type="InterPro" id="IPR012972">
    <property type="entry name" value="NLE"/>
</dbReference>
<evidence type="ECO:0000256" key="1">
    <source>
        <dbReference type="ARBA" id="ARBA00004604"/>
    </source>
</evidence>
<feature type="compositionally biased region" description="Basic residues" evidence="6">
    <location>
        <begin position="1"/>
        <end position="10"/>
    </location>
</feature>
<feature type="region of interest" description="Disordered" evidence="6">
    <location>
        <begin position="1"/>
        <end position="21"/>
    </location>
</feature>
<dbReference type="Gene3D" id="2.130.10.10">
    <property type="entry name" value="YVTN repeat-like/Quinoprotein amine dehydrogenase"/>
    <property type="match status" value="1"/>
</dbReference>
<dbReference type="EMBL" id="CANTFL010000059">
    <property type="protein sequence ID" value="CAI5710440.1"/>
    <property type="molecule type" value="Genomic_DNA"/>
</dbReference>
<organism evidence="8 9">
    <name type="scientific">Hyaloperonospora brassicae</name>
    <name type="common">Brassica downy mildew</name>
    <name type="synonym">Peronospora brassicae</name>
    <dbReference type="NCBI Taxonomy" id="162125"/>
    <lineage>
        <taxon>Eukaryota</taxon>
        <taxon>Sar</taxon>
        <taxon>Stramenopiles</taxon>
        <taxon>Oomycota</taxon>
        <taxon>Peronosporomycetes</taxon>
        <taxon>Peronosporales</taxon>
        <taxon>Peronosporaceae</taxon>
        <taxon>Hyaloperonospora</taxon>
    </lineage>
</organism>
<evidence type="ECO:0000256" key="6">
    <source>
        <dbReference type="SAM" id="MobiDB-lite"/>
    </source>
</evidence>
<dbReference type="InterPro" id="IPR020472">
    <property type="entry name" value="WD40_PAC1"/>
</dbReference>
<evidence type="ECO:0000259" key="7">
    <source>
        <dbReference type="Pfam" id="PF08154"/>
    </source>
</evidence>
<dbReference type="InterPro" id="IPR036322">
    <property type="entry name" value="WD40_repeat_dom_sf"/>
</dbReference>
<dbReference type="InterPro" id="IPR001680">
    <property type="entry name" value="WD40_rpt"/>
</dbReference>
<evidence type="ECO:0000313" key="9">
    <source>
        <dbReference type="Proteomes" id="UP001162031"/>
    </source>
</evidence>
<dbReference type="PRINTS" id="PR00319">
    <property type="entry name" value="GPROTEINB"/>
</dbReference>
<feature type="repeat" description="WD" evidence="5">
    <location>
        <begin position="396"/>
        <end position="437"/>
    </location>
</feature>
<dbReference type="GO" id="GO:0000027">
    <property type="term" value="P:ribosomal large subunit assembly"/>
    <property type="evidence" value="ECO:0007669"/>
    <property type="project" value="TreeGrafter"/>
</dbReference>
<name>A0AAV0SYL7_HYABA</name>
<dbReference type="Pfam" id="PF00400">
    <property type="entry name" value="WD40"/>
    <property type="match status" value="7"/>
</dbReference>
<evidence type="ECO:0000256" key="3">
    <source>
        <dbReference type="ARBA" id="ARBA00022737"/>
    </source>
</evidence>
<protein>
    <recommendedName>
        <fullName evidence="7">NLE domain-containing protein</fullName>
    </recommendedName>
</protein>
<dbReference type="PROSITE" id="PS50294">
    <property type="entry name" value="WD_REPEATS_REGION"/>
    <property type="match status" value="7"/>
</dbReference>
<keyword evidence="4" id="KW-0539">Nucleus</keyword>
<reference evidence="8" key="1">
    <citation type="submission" date="2022-12" db="EMBL/GenBank/DDBJ databases">
        <authorList>
            <person name="Webb A."/>
        </authorList>
    </citation>
    <scope>NUCLEOTIDE SEQUENCE</scope>
    <source>
        <strain evidence="8">Hp1</strain>
    </source>
</reference>
<evidence type="ECO:0000256" key="4">
    <source>
        <dbReference type="ARBA" id="ARBA00023242"/>
    </source>
</evidence>
<accession>A0AAV0SYL7</accession>
<evidence type="ECO:0000313" key="8">
    <source>
        <dbReference type="EMBL" id="CAI5710440.1"/>
    </source>
</evidence>
<feature type="repeat" description="WD" evidence="5">
    <location>
        <begin position="183"/>
        <end position="224"/>
    </location>
</feature>
<feature type="repeat" description="WD" evidence="5">
    <location>
        <begin position="226"/>
        <end position="272"/>
    </location>
</feature>
<dbReference type="PRINTS" id="PR00320">
    <property type="entry name" value="GPROTEINBRPT"/>
</dbReference>
<dbReference type="SMART" id="SM00320">
    <property type="entry name" value="WD40"/>
    <property type="match status" value="8"/>
</dbReference>
<comment type="caution">
    <text evidence="8">The sequence shown here is derived from an EMBL/GenBank/DDBJ whole genome shotgun (WGS) entry which is preliminary data.</text>
</comment>
<dbReference type="GO" id="GO:0005730">
    <property type="term" value="C:nucleolus"/>
    <property type="evidence" value="ECO:0007669"/>
    <property type="project" value="UniProtKB-SubCell"/>
</dbReference>
<dbReference type="PROSITE" id="PS50082">
    <property type="entry name" value="WD_REPEATS_2"/>
    <property type="match status" value="7"/>
</dbReference>
<evidence type="ECO:0000256" key="2">
    <source>
        <dbReference type="ARBA" id="ARBA00022574"/>
    </source>
</evidence>
<feature type="repeat" description="WD" evidence="5">
    <location>
        <begin position="273"/>
        <end position="303"/>
    </location>
</feature>
<keyword evidence="2 5" id="KW-0853">WD repeat</keyword>
<dbReference type="InterPro" id="IPR001632">
    <property type="entry name" value="WD40_G-protein_beta-like"/>
</dbReference>
<dbReference type="PANTHER" id="PTHR19848">
    <property type="entry name" value="WD40 REPEAT PROTEIN"/>
    <property type="match status" value="1"/>
</dbReference>
<dbReference type="SUPFAM" id="SSF50978">
    <property type="entry name" value="WD40 repeat-like"/>
    <property type="match status" value="1"/>
</dbReference>
<feature type="repeat" description="WD" evidence="5">
    <location>
        <begin position="481"/>
        <end position="512"/>
    </location>
</feature>
<dbReference type="PANTHER" id="PTHR19848:SF0">
    <property type="entry name" value="NOTCHLESS PROTEIN HOMOLOG 1"/>
    <property type="match status" value="1"/>
</dbReference>
<sequence>MTAHAAKKLKMAHESVDASADVGAAITTTKDVGSGSSDDEDDTGSSAIAQFQSEDGTAVGPQLEIPMSSSTRQMEELVNELLQNGKHRVPYSLFIGETEITTSLKDTVKELQLSVETALTITFQPLAIFRVRPVTRCSDTLQGHAEAILHVSFSPDGKRLASGGGDATVRFWDTNTCMPKHTGRGHKNHVLSTAWSPDGVRFASADRNGEIRLWDPLTGKQIGQPMKGHKQWVNSLSWEPMHRNSTCERFASSSKDGSIKVWNARTGRSVASLSGHTDSVECIKWGGEGLLYSASRDRTIKVWAMEGDHVGKLVRTLIGHGHRINTLALNVDYVCRSGPFGHKSKSFASREEMQEAALKRYEEVRKGQTERLVSGSDDFTLFFWEPSESKRPLARLTGHQHPVNHLSFSPDGRYFASASFDKKVKIWNGQTGKFIATLTGHVGAVYQVCWSSDARLVVTASKDSTVKVWELSNLKNAKSTLSGHADEVYALDWSPNGDMVASGSKDRTIKMYRAAPLRNPIMKRSRDHHEAMNEFDVGPTSCSPLPPCASMSPWKPPHSSVKRCRDRSVPVDALSRMMSAAVTHARIKKHSSIGQLFTGKQQTPQTSCAVCKGARKATASQRPICDMARCAHCETIMGDCCRYECDACRSVFCSMCSTVNCDELFDRVFCLSCNQEQTKR</sequence>
<dbReference type="CDD" id="cd00200">
    <property type="entry name" value="WD40"/>
    <property type="match status" value="1"/>
</dbReference>
<keyword evidence="3" id="KW-0677">Repeat</keyword>
<dbReference type="InterPro" id="IPR019775">
    <property type="entry name" value="WD40_repeat_CS"/>
</dbReference>
<dbReference type="Pfam" id="PF08154">
    <property type="entry name" value="NLE"/>
    <property type="match status" value="1"/>
</dbReference>
<gene>
    <name evidence="8" type="ORF">HBR001_LOCUS470</name>
</gene>
<dbReference type="Proteomes" id="UP001162031">
    <property type="component" value="Unassembled WGS sequence"/>
</dbReference>
<dbReference type="AlphaFoldDB" id="A0AAV0SYL7"/>
<dbReference type="PROSITE" id="PS00678">
    <property type="entry name" value="WD_REPEATS_1"/>
    <property type="match status" value="2"/>
</dbReference>
<feature type="repeat" description="WD" evidence="5">
    <location>
        <begin position="438"/>
        <end position="479"/>
    </location>
</feature>
<feature type="repeat" description="WD" evidence="5">
    <location>
        <begin position="141"/>
        <end position="176"/>
    </location>
</feature>
<comment type="subcellular location">
    <subcellularLocation>
        <location evidence="1">Nucleus</location>
        <location evidence="1">Nucleolus</location>
    </subcellularLocation>
</comment>